<name>A0ACC2P832_9HYME</name>
<evidence type="ECO:0000313" key="2">
    <source>
        <dbReference type="Proteomes" id="UP001239111"/>
    </source>
</evidence>
<gene>
    <name evidence="1" type="ORF">QAD02_014928</name>
</gene>
<evidence type="ECO:0000313" key="1">
    <source>
        <dbReference type="EMBL" id="KAJ8679141.1"/>
    </source>
</evidence>
<accession>A0ACC2P832</accession>
<reference evidence="1" key="1">
    <citation type="submission" date="2023-04" db="EMBL/GenBank/DDBJ databases">
        <title>A chromosome-level genome assembly of the parasitoid wasp Eretmocerus hayati.</title>
        <authorList>
            <person name="Zhong Y."/>
            <person name="Liu S."/>
            <person name="Liu Y."/>
        </authorList>
    </citation>
    <scope>NUCLEOTIDE SEQUENCE</scope>
    <source>
        <strain evidence="1">ZJU_SS_LIU_2023</strain>
    </source>
</reference>
<keyword evidence="2" id="KW-1185">Reference proteome</keyword>
<comment type="caution">
    <text evidence="1">The sequence shown here is derived from an EMBL/GenBank/DDBJ whole genome shotgun (WGS) entry which is preliminary data.</text>
</comment>
<dbReference type="Proteomes" id="UP001239111">
    <property type="component" value="Chromosome 2"/>
</dbReference>
<sequence>MYTCIHCGAAVDELYRRYSPSVLKVVKCESCGNLADKYIEYDPVIVLVDLVLLEKPAYSHLLYNSNFGSYWKLMIVLIFGESYRQWETPSSNPSSSINATNTGSIKLSSNSSRFGSPIIELLDSSGGSSGVMLIFQGERNFYLLLVHTALSLAAFVAATLVITELRWAAGGAEKPRRYRAIDLVRALVIGGCAKLLGLLGIVWQHIAPEPHHALIYGYTVLCLLTAYSVVCESGRTGSLIGLSGGLLAHNYVYNVIIDLYLTTANMTMLQS</sequence>
<organism evidence="1 2">
    <name type="scientific">Eretmocerus hayati</name>
    <dbReference type="NCBI Taxonomy" id="131215"/>
    <lineage>
        <taxon>Eukaryota</taxon>
        <taxon>Metazoa</taxon>
        <taxon>Ecdysozoa</taxon>
        <taxon>Arthropoda</taxon>
        <taxon>Hexapoda</taxon>
        <taxon>Insecta</taxon>
        <taxon>Pterygota</taxon>
        <taxon>Neoptera</taxon>
        <taxon>Endopterygota</taxon>
        <taxon>Hymenoptera</taxon>
        <taxon>Apocrita</taxon>
        <taxon>Proctotrupomorpha</taxon>
        <taxon>Chalcidoidea</taxon>
        <taxon>Aphelinidae</taxon>
        <taxon>Aphelininae</taxon>
        <taxon>Eretmocerus</taxon>
    </lineage>
</organism>
<dbReference type="EMBL" id="CM056742">
    <property type="protein sequence ID" value="KAJ8679141.1"/>
    <property type="molecule type" value="Genomic_DNA"/>
</dbReference>
<proteinExistence type="predicted"/>
<protein>
    <submittedName>
        <fullName evidence="1">Uncharacterized protein</fullName>
    </submittedName>
</protein>